<gene>
    <name evidence="1" type="ORF">SAMN02745883_00276</name>
</gene>
<sequence>MKVFLKNYMEVVIDRILPELLSGFEDICKCEKCQMDIKAIALNNLKPHYIVSEKGRLYEKVYEMDMQFCVDVMKALINAIDIVSKNPRH</sequence>
<accession>A0A1M6LN39</accession>
<protein>
    <submittedName>
        <fullName evidence="1">Competence protein ComFB</fullName>
    </submittedName>
</protein>
<organism evidence="1 2">
    <name type="scientific">Caminicella sporogenes DSM 14501</name>
    <dbReference type="NCBI Taxonomy" id="1121266"/>
    <lineage>
        <taxon>Bacteria</taxon>
        <taxon>Bacillati</taxon>
        <taxon>Bacillota</taxon>
        <taxon>Clostridia</taxon>
        <taxon>Peptostreptococcales</taxon>
        <taxon>Caminicellaceae</taxon>
        <taxon>Caminicella</taxon>
    </lineage>
</organism>
<evidence type="ECO:0000313" key="2">
    <source>
        <dbReference type="Proteomes" id="UP000184082"/>
    </source>
</evidence>
<dbReference type="STRING" id="1121266.SAMN02745883_00276"/>
<dbReference type="Proteomes" id="UP000184082">
    <property type="component" value="Unassembled WGS sequence"/>
</dbReference>
<dbReference type="InterPro" id="IPR019657">
    <property type="entry name" value="ComFB"/>
</dbReference>
<dbReference type="AlphaFoldDB" id="A0A1M6LN39"/>
<name>A0A1M6LN39_9FIRM</name>
<dbReference type="RefSeq" id="WP_072965585.1">
    <property type="nucleotide sequence ID" value="NZ_FRAJ01000003.1"/>
</dbReference>
<proteinExistence type="predicted"/>
<evidence type="ECO:0000313" key="1">
    <source>
        <dbReference type="EMBL" id="SHJ72604.1"/>
    </source>
</evidence>
<reference evidence="1 2" key="1">
    <citation type="submission" date="2016-11" db="EMBL/GenBank/DDBJ databases">
        <authorList>
            <person name="Jaros S."/>
            <person name="Januszkiewicz K."/>
            <person name="Wedrychowicz H."/>
        </authorList>
    </citation>
    <scope>NUCLEOTIDE SEQUENCE [LARGE SCALE GENOMIC DNA]</scope>
    <source>
        <strain evidence="1 2">DSM 14501</strain>
    </source>
</reference>
<keyword evidence="2" id="KW-1185">Reference proteome</keyword>
<dbReference type="Pfam" id="PF10719">
    <property type="entry name" value="ComFB"/>
    <property type="match status" value="1"/>
</dbReference>
<dbReference type="EMBL" id="FRAJ01000003">
    <property type="protein sequence ID" value="SHJ72604.1"/>
    <property type="molecule type" value="Genomic_DNA"/>
</dbReference>